<feature type="compositionally biased region" description="Low complexity" evidence="1">
    <location>
        <begin position="194"/>
        <end position="209"/>
    </location>
</feature>
<feature type="compositionally biased region" description="Basic and acidic residues" evidence="1">
    <location>
        <begin position="470"/>
        <end position="479"/>
    </location>
</feature>
<organism evidence="2 3">
    <name type="scientific">Paraconiothyrium brasiliense</name>
    <dbReference type="NCBI Taxonomy" id="300254"/>
    <lineage>
        <taxon>Eukaryota</taxon>
        <taxon>Fungi</taxon>
        <taxon>Dikarya</taxon>
        <taxon>Ascomycota</taxon>
        <taxon>Pezizomycotina</taxon>
        <taxon>Dothideomycetes</taxon>
        <taxon>Pleosporomycetidae</taxon>
        <taxon>Pleosporales</taxon>
        <taxon>Massarineae</taxon>
        <taxon>Didymosphaeriaceae</taxon>
        <taxon>Paraconiothyrium</taxon>
    </lineage>
</organism>
<protein>
    <recommendedName>
        <fullName evidence="4">U3 snoRNA associated-domain-containing protein</fullName>
    </recommendedName>
</protein>
<sequence length="569" mass="62122">MLSHVFDTAKRILSRSPSYQGEIQEATKNIPRSASAAAEEEAMVTTRRGTGTEGSVQSTPASSTRSTRGKRHIEIEVQETPTSIKRRKKAASKEEPATQGNVEEAQSTVQGPVAEERNKEPGSVTKAMPHRTRSTKSLDLAEASTPVARRGSPKIMIPEPASERSADEADVFYTPAQHSFATTADDEDREGSITPKPTTKATKATPVSGKGSGKRGRPRKYPKALSPEKSPVASKLAEEIPSSTWESEQAPLSPVKQIVDPGLSEESTLESKEPGTSATQGASAEDKPSMDQVQDLASLGIAFEDVAPDTAIVPPRKHRRFGSEEPVETTVQIESKEAPAAGKPEDDGSDSDEAPEMVTTSVAASKAKATAEETSRARQAQQAKEENRRQERADRKAQEQAEKREREEKKARKLAKHQAKLARRQQREDSSPGRVSMEVDMHNLPDLLPDSILEAAGDHRPPTPPPVRGGKTEEEVRKEKMNRHIKFLERGEKPVKDVKKGKVNVSVLAQRNALLAPKVNHDTKNIREHWLKGREADRKGRGGRKGFTFKKMERRAVGGGGFLRGGDDD</sequence>
<name>A0ABR3RQ47_9PLEO</name>
<proteinExistence type="predicted"/>
<keyword evidence="3" id="KW-1185">Reference proteome</keyword>
<dbReference type="Pfam" id="PF08297">
    <property type="entry name" value="U3_snoRNA_assoc"/>
    <property type="match status" value="1"/>
</dbReference>
<feature type="compositionally biased region" description="Low complexity" evidence="1">
    <location>
        <begin position="358"/>
        <end position="368"/>
    </location>
</feature>
<accession>A0ABR3RQ47</accession>
<feature type="region of interest" description="Disordered" evidence="1">
    <location>
        <begin position="531"/>
        <end position="552"/>
    </location>
</feature>
<dbReference type="InterPro" id="IPR013268">
    <property type="entry name" value="UTP16"/>
</dbReference>
<feature type="compositionally biased region" description="Polar residues" evidence="1">
    <location>
        <begin position="98"/>
        <end position="110"/>
    </location>
</feature>
<evidence type="ECO:0000313" key="2">
    <source>
        <dbReference type="EMBL" id="KAL1606548.1"/>
    </source>
</evidence>
<reference evidence="2 3" key="1">
    <citation type="submission" date="2024-02" db="EMBL/GenBank/DDBJ databases">
        <title>De novo assembly and annotation of 12 fungi associated with fruit tree decline syndrome in Ontario, Canada.</title>
        <authorList>
            <person name="Sulman M."/>
            <person name="Ellouze W."/>
            <person name="Ilyukhin E."/>
        </authorList>
    </citation>
    <scope>NUCLEOTIDE SEQUENCE [LARGE SCALE GENOMIC DNA]</scope>
    <source>
        <strain evidence="2 3">M42-189</strain>
    </source>
</reference>
<comment type="caution">
    <text evidence="2">The sequence shown here is derived from an EMBL/GenBank/DDBJ whole genome shotgun (WGS) entry which is preliminary data.</text>
</comment>
<feature type="compositionally biased region" description="Polar residues" evidence="1">
    <location>
        <begin position="15"/>
        <end position="32"/>
    </location>
</feature>
<feature type="compositionally biased region" description="Polar residues" evidence="1">
    <location>
        <begin position="47"/>
        <end position="66"/>
    </location>
</feature>
<feature type="compositionally biased region" description="Basic and acidic residues" evidence="1">
    <location>
        <begin position="531"/>
        <end position="540"/>
    </location>
</feature>
<feature type="compositionally biased region" description="Basic and acidic residues" evidence="1">
    <location>
        <begin position="383"/>
        <end position="410"/>
    </location>
</feature>
<evidence type="ECO:0008006" key="4">
    <source>
        <dbReference type="Google" id="ProtNLM"/>
    </source>
</evidence>
<feature type="compositionally biased region" description="Basic residues" evidence="1">
    <location>
        <begin position="212"/>
        <end position="222"/>
    </location>
</feature>
<evidence type="ECO:0000313" key="3">
    <source>
        <dbReference type="Proteomes" id="UP001521785"/>
    </source>
</evidence>
<dbReference type="Proteomes" id="UP001521785">
    <property type="component" value="Unassembled WGS sequence"/>
</dbReference>
<evidence type="ECO:0000256" key="1">
    <source>
        <dbReference type="SAM" id="MobiDB-lite"/>
    </source>
</evidence>
<gene>
    <name evidence="2" type="ORF">SLS60_003953</name>
</gene>
<dbReference type="EMBL" id="JAKJXO020000004">
    <property type="protein sequence ID" value="KAL1606548.1"/>
    <property type="molecule type" value="Genomic_DNA"/>
</dbReference>
<feature type="compositionally biased region" description="Basic and acidic residues" evidence="1">
    <location>
        <begin position="425"/>
        <end position="443"/>
    </location>
</feature>
<feature type="region of interest" description="Disordered" evidence="1">
    <location>
        <begin position="13"/>
        <end position="493"/>
    </location>
</feature>
<feature type="compositionally biased region" description="Basic residues" evidence="1">
    <location>
        <begin position="411"/>
        <end position="424"/>
    </location>
</feature>